<organism evidence="2 3">
    <name type="scientific">Mycolicibacterium fluoranthenivorans</name>
    <dbReference type="NCBI Taxonomy" id="258505"/>
    <lineage>
        <taxon>Bacteria</taxon>
        <taxon>Bacillati</taxon>
        <taxon>Actinomycetota</taxon>
        <taxon>Actinomycetes</taxon>
        <taxon>Mycobacteriales</taxon>
        <taxon>Mycobacteriaceae</taxon>
        <taxon>Mycolicibacterium</taxon>
    </lineage>
</organism>
<comment type="caution">
    <text evidence="2">The sequence shown here is derived from an EMBL/GenBank/DDBJ whole genome shotgun (WGS) entry which is preliminary data.</text>
</comment>
<feature type="domain" description="Predicted hydrolase N-terminal" evidence="1">
    <location>
        <begin position="9"/>
        <end position="184"/>
    </location>
</feature>
<name>A0A7X5ZB57_9MYCO</name>
<evidence type="ECO:0000313" key="2">
    <source>
        <dbReference type="EMBL" id="NIH94019.1"/>
    </source>
</evidence>
<dbReference type="Proteomes" id="UP000547444">
    <property type="component" value="Unassembled WGS sequence"/>
</dbReference>
<accession>A0A7X5ZB57</accession>
<dbReference type="RefSeq" id="WP_234901138.1">
    <property type="nucleotide sequence ID" value="NZ_JAANOW010000001.1"/>
</dbReference>
<sequence>MPPPLGLVNLSVADLIAEAGGDPWKINDDLQAGDPGAINAQADAFHTAAGAATEIESDFKAAKERFEKGWQHSGAQHPITDSAEVTRATQTLHLQKPQLATIALNLENVATALVAAQRACDADIAALDTFLHGADDAIGAAKATNQDTRALHDAAVATMRITLGEVQGSRDTYVNAMAAAESSMAAIPGEGPQAAGGSTEASGPTVTKGDVAIAGAGAVAGGTADGVRQTTLKMIADSPGTGPGAADPGLLKWLEDPKIGGVELKGFSRVGGLVAAVSAVPSVMSDIHDGNSVTEAVTRETFATAAGLGVGAVAADMAIGATAGSVVPGVGTAIGLVAGAAVGAGTALGVSKVIDWGWDPVADAVESVFGFG</sequence>
<dbReference type="Pfam" id="PF22905">
    <property type="entry name" value="Hydro_N_hd"/>
    <property type="match status" value="1"/>
</dbReference>
<evidence type="ECO:0000313" key="3">
    <source>
        <dbReference type="Proteomes" id="UP000547444"/>
    </source>
</evidence>
<dbReference type="InterPro" id="IPR054469">
    <property type="entry name" value="Pred_hydrolase_N"/>
</dbReference>
<reference evidence="2 3" key="1">
    <citation type="submission" date="2020-03" db="EMBL/GenBank/DDBJ databases">
        <title>Sequencing the genomes of 1000 actinobacteria strains.</title>
        <authorList>
            <person name="Klenk H.-P."/>
        </authorList>
    </citation>
    <scope>NUCLEOTIDE SEQUENCE [LARGE SCALE GENOMIC DNA]</scope>
    <source>
        <strain evidence="2 3">DSM 44556</strain>
    </source>
</reference>
<dbReference type="AlphaFoldDB" id="A0A7X5ZB57"/>
<evidence type="ECO:0000259" key="1">
    <source>
        <dbReference type="Pfam" id="PF22905"/>
    </source>
</evidence>
<gene>
    <name evidence="2" type="ORF">FHU31_000975</name>
</gene>
<keyword evidence="3" id="KW-1185">Reference proteome</keyword>
<proteinExistence type="predicted"/>
<protein>
    <recommendedName>
        <fullName evidence="1">Predicted hydrolase N-terminal domain-containing protein</fullName>
    </recommendedName>
</protein>
<dbReference type="EMBL" id="JAANOW010000001">
    <property type="protein sequence ID" value="NIH94019.1"/>
    <property type="molecule type" value="Genomic_DNA"/>
</dbReference>